<protein>
    <recommendedName>
        <fullName evidence="4">Tryptophan-rich sensory protein</fullName>
    </recommendedName>
</protein>
<dbReference type="InterPro" id="IPR038330">
    <property type="entry name" value="TspO/MBR-related_sf"/>
</dbReference>
<keyword evidence="1" id="KW-0812">Transmembrane</keyword>
<gene>
    <name evidence="2" type="ORF">IV417_15895</name>
</gene>
<organism evidence="2 3">
    <name type="scientific">Harenicola maris</name>
    <dbReference type="NCBI Taxonomy" id="2841044"/>
    <lineage>
        <taxon>Bacteria</taxon>
        <taxon>Pseudomonadati</taxon>
        <taxon>Pseudomonadota</taxon>
        <taxon>Alphaproteobacteria</taxon>
        <taxon>Rhodobacterales</taxon>
        <taxon>Paracoccaceae</taxon>
        <taxon>Harenicola</taxon>
    </lineage>
</organism>
<dbReference type="Gene3D" id="1.20.1260.100">
    <property type="entry name" value="TspO/MBR protein"/>
    <property type="match status" value="1"/>
</dbReference>
<dbReference type="EMBL" id="JADQAZ010000003">
    <property type="protein sequence ID" value="MBT0958872.1"/>
    <property type="molecule type" value="Genomic_DNA"/>
</dbReference>
<feature type="transmembrane region" description="Helical" evidence="1">
    <location>
        <begin position="211"/>
        <end position="230"/>
    </location>
</feature>
<feature type="transmembrane region" description="Helical" evidence="1">
    <location>
        <begin position="83"/>
        <end position="102"/>
    </location>
</feature>
<reference evidence="2 3" key="1">
    <citation type="journal article" date="2021" name="Arch. Microbiol.">
        <title>Harenicola maris gen. nov., sp. nov. isolated from the Sea of Japan shallow sediments.</title>
        <authorList>
            <person name="Romanenko L.A."/>
            <person name="Kurilenko V.V."/>
            <person name="Chernysheva N.Y."/>
            <person name="Tekutyeva L.A."/>
            <person name="Velansky P.V."/>
            <person name="Svetashev V.I."/>
            <person name="Isaeva M.P."/>
        </authorList>
    </citation>
    <scope>NUCLEOTIDE SEQUENCE [LARGE SCALE GENOMIC DNA]</scope>
    <source>
        <strain evidence="2 3">KMM 3653</strain>
    </source>
</reference>
<feature type="transmembrane region" description="Helical" evidence="1">
    <location>
        <begin position="165"/>
        <end position="181"/>
    </location>
</feature>
<accession>A0AAP2G9D2</accession>
<feature type="transmembrane region" description="Helical" evidence="1">
    <location>
        <begin position="108"/>
        <end position="125"/>
    </location>
</feature>
<evidence type="ECO:0008006" key="4">
    <source>
        <dbReference type="Google" id="ProtNLM"/>
    </source>
</evidence>
<evidence type="ECO:0000313" key="3">
    <source>
        <dbReference type="Proteomes" id="UP001315686"/>
    </source>
</evidence>
<comment type="caution">
    <text evidence="2">The sequence shown here is derived from an EMBL/GenBank/DDBJ whole genome shotgun (WGS) entry which is preliminary data.</text>
</comment>
<keyword evidence="1" id="KW-0472">Membrane</keyword>
<keyword evidence="1" id="KW-1133">Transmembrane helix</keyword>
<dbReference type="Proteomes" id="UP001315686">
    <property type="component" value="Unassembled WGS sequence"/>
</dbReference>
<evidence type="ECO:0000256" key="1">
    <source>
        <dbReference type="SAM" id="Phobius"/>
    </source>
</evidence>
<feature type="transmembrane region" description="Helical" evidence="1">
    <location>
        <begin position="188"/>
        <end position="205"/>
    </location>
</feature>
<dbReference type="AlphaFoldDB" id="A0AAP2G9D2"/>
<feature type="transmembrane region" description="Helical" evidence="1">
    <location>
        <begin position="137"/>
        <end position="159"/>
    </location>
</feature>
<evidence type="ECO:0000313" key="2">
    <source>
        <dbReference type="EMBL" id="MBT0958872.1"/>
    </source>
</evidence>
<feature type="transmembrane region" description="Helical" evidence="1">
    <location>
        <begin position="50"/>
        <end position="71"/>
    </location>
</feature>
<proteinExistence type="predicted"/>
<keyword evidence="3" id="KW-1185">Reference proteome</keyword>
<name>A0AAP2G9D2_9RHOB</name>
<dbReference type="RefSeq" id="WP_327795088.1">
    <property type="nucleotide sequence ID" value="NZ_JADQAZ010000003.1"/>
</dbReference>
<sequence>MTQSRLKPILVAVAALAFAAAPFLSPEFGGFDPDRYPIPQNDPPVQPAGWAFSIWGVIYLWLLVHAGMGLMRGEDAEWDAGRWMLFASLVIGAAWLPVALASPVWATLMIWVMLFTALGALGAMGRARPDWAARWPVAFYAGWLTAACFVSVGLMLGGYGVMGEGAAAVLCLVLATAAALGVQRWLALWPYGASAAWGFVGIAIANQGSATGISLAAFAAAALVAGYAAYQRLIA</sequence>